<dbReference type="Pfam" id="PF14062">
    <property type="entry name" value="DUF4253"/>
    <property type="match status" value="1"/>
</dbReference>
<proteinExistence type="predicted"/>
<sequence>MASELSALLPDGLPPGRLIGATADAPLYWLSDDPVDAELYRRLVADHPRTGLWPVLAEFLEYDAKRPWDDPSELTPGPVTAIDAQSPAEVLQSFWSELLPDDEDLEEYTESLEPFGLTSPGLAGPGASAGSPDEFACWLAADEPPARLLLAKANRSADLPAVVGWNGPLNHSNDIAPLLTTLRSWEDRFGVRVVKLGFDTLDLSVAAPPTSEEHALHVAAEHWAFCPDTIELSPGALREYAADIQNANSWSFWWD</sequence>
<protein>
    <submittedName>
        <fullName evidence="2">DUF4253 domain-containing protein</fullName>
    </submittedName>
</protein>
<keyword evidence="3" id="KW-1185">Reference proteome</keyword>
<dbReference type="RefSeq" id="WP_344175111.1">
    <property type="nucleotide sequence ID" value="NZ_BAAANC010000002.1"/>
</dbReference>
<reference evidence="3" key="1">
    <citation type="journal article" date="2019" name="Int. J. Syst. Evol. Microbiol.">
        <title>The Global Catalogue of Microorganisms (GCM) 10K type strain sequencing project: providing services to taxonomists for standard genome sequencing and annotation.</title>
        <authorList>
            <consortium name="The Broad Institute Genomics Platform"/>
            <consortium name="The Broad Institute Genome Sequencing Center for Infectious Disease"/>
            <person name="Wu L."/>
            <person name="Ma J."/>
        </authorList>
    </citation>
    <scope>NUCLEOTIDE SEQUENCE [LARGE SCALE GENOMIC DNA]</scope>
    <source>
        <strain evidence="3">JCM 14303</strain>
    </source>
</reference>
<comment type="caution">
    <text evidence="2">The sequence shown here is derived from an EMBL/GenBank/DDBJ whole genome shotgun (WGS) entry which is preliminary data.</text>
</comment>
<dbReference type="InterPro" id="IPR025349">
    <property type="entry name" value="DUF4253"/>
</dbReference>
<feature type="domain" description="DUF4253" evidence="1">
    <location>
        <begin position="148"/>
        <end position="255"/>
    </location>
</feature>
<gene>
    <name evidence="2" type="ORF">GCM10009741_34210</name>
</gene>
<evidence type="ECO:0000313" key="3">
    <source>
        <dbReference type="Proteomes" id="UP001500363"/>
    </source>
</evidence>
<evidence type="ECO:0000313" key="2">
    <source>
        <dbReference type="EMBL" id="GAA1529482.1"/>
    </source>
</evidence>
<dbReference type="Proteomes" id="UP001500363">
    <property type="component" value="Unassembled WGS sequence"/>
</dbReference>
<name>A0ABP4LS70_9ACTN</name>
<dbReference type="EMBL" id="BAAANC010000002">
    <property type="protein sequence ID" value="GAA1529482.1"/>
    <property type="molecule type" value="Genomic_DNA"/>
</dbReference>
<organism evidence="2 3">
    <name type="scientific">Kribbella lupini</name>
    <dbReference type="NCBI Taxonomy" id="291602"/>
    <lineage>
        <taxon>Bacteria</taxon>
        <taxon>Bacillati</taxon>
        <taxon>Actinomycetota</taxon>
        <taxon>Actinomycetes</taxon>
        <taxon>Propionibacteriales</taxon>
        <taxon>Kribbellaceae</taxon>
        <taxon>Kribbella</taxon>
    </lineage>
</organism>
<evidence type="ECO:0000259" key="1">
    <source>
        <dbReference type="Pfam" id="PF14062"/>
    </source>
</evidence>
<accession>A0ABP4LS70</accession>